<dbReference type="EMBL" id="JAWDIO010000002">
    <property type="protein sequence ID" value="MDU0354965.1"/>
    <property type="molecule type" value="Genomic_DNA"/>
</dbReference>
<comment type="caution">
    <text evidence="1">The sequence shown here is derived from an EMBL/GenBank/DDBJ whole genome shotgun (WGS) entry which is preliminary data.</text>
</comment>
<evidence type="ECO:0000313" key="1">
    <source>
        <dbReference type="EMBL" id="MDU0354965.1"/>
    </source>
</evidence>
<keyword evidence="2" id="KW-1185">Reference proteome</keyword>
<name>A0ABU3SY85_9ALTE</name>
<reference evidence="1 2" key="1">
    <citation type="submission" date="2023-10" db="EMBL/GenBank/DDBJ databases">
        <title>Glaciecola aquimarina strain GGW-M5 nov., isolated from a coastal seawater.</title>
        <authorList>
            <person name="Bayburt H."/>
            <person name="Kim J.M."/>
            <person name="Choi B.J."/>
            <person name="Jeon C.O."/>
        </authorList>
    </citation>
    <scope>NUCLEOTIDE SEQUENCE [LARGE SCALE GENOMIC DNA]</scope>
    <source>
        <strain evidence="1 2">KCTC 32108</strain>
    </source>
</reference>
<dbReference type="Pfam" id="PF14559">
    <property type="entry name" value="TPR_19"/>
    <property type="match status" value="1"/>
</dbReference>
<protein>
    <submittedName>
        <fullName evidence="1">Tetratricopeptide repeat protein</fullName>
    </submittedName>
</protein>
<evidence type="ECO:0000313" key="2">
    <source>
        <dbReference type="Proteomes" id="UP001247805"/>
    </source>
</evidence>
<organism evidence="1 2">
    <name type="scientific">Paraglaciecola aquimarina</name>
    <dbReference type="NCBI Taxonomy" id="1235557"/>
    <lineage>
        <taxon>Bacteria</taxon>
        <taxon>Pseudomonadati</taxon>
        <taxon>Pseudomonadota</taxon>
        <taxon>Gammaproteobacteria</taxon>
        <taxon>Alteromonadales</taxon>
        <taxon>Alteromonadaceae</taxon>
        <taxon>Paraglaciecola</taxon>
    </lineage>
</organism>
<gene>
    <name evidence="1" type="ORF">RS130_14535</name>
</gene>
<sequence length="205" mass="23868">MLARYYADPERNIAYFSGLLASKNYVFRQAAQYGLALSYFGNQQYELAFEIIDELVKQEPRNLFYLDTYTDLSIEMNNHQQAIDKLSRQIVHTPYNQVLTLNLANVLIKDNQAERATALLKDYLLINPDHFLAYELLSDGYLATGQKLEMHRAKAEIYALVAAYPRAIDELQTAYNFANDRQIEKQRIRARIDQFRTAQEKLQTL</sequence>
<dbReference type="InterPro" id="IPR011990">
    <property type="entry name" value="TPR-like_helical_dom_sf"/>
</dbReference>
<dbReference type="Proteomes" id="UP001247805">
    <property type="component" value="Unassembled WGS sequence"/>
</dbReference>
<accession>A0ABU3SY85</accession>
<dbReference type="SUPFAM" id="SSF48452">
    <property type="entry name" value="TPR-like"/>
    <property type="match status" value="1"/>
</dbReference>
<dbReference type="Gene3D" id="1.25.40.10">
    <property type="entry name" value="Tetratricopeptide repeat domain"/>
    <property type="match status" value="1"/>
</dbReference>
<proteinExistence type="predicted"/>